<evidence type="ECO:0000313" key="3">
    <source>
        <dbReference type="Proteomes" id="UP001211894"/>
    </source>
</evidence>
<organism evidence="2 3">
    <name type="scientific">Bacillus changyiensis</name>
    <dbReference type="NCBI Taxonomy" id="3004103"/>
    <lineage>
        <taxon>Bacteria</taxon>
        <taxon>Bacillati</taxon>
        <taxon>Bacillota</taxon>
        <taxon>Bacilli</taxon>
        <taxon>Bacillales</taxon>
        <taxon>Bacillaceae</taxon>
        <taxon>Bacillus</taxon>
    </lineage>
</organism>
<keyword evidence="3" id="KW-1185">Reference proteome</keyword>
<dbReference type="Gene3D" id="3.40.50.10470">
    <property type="entry name" value="Translation initiation factor eif-2b, domain 2"/>
    <property type="match status" value="1"/>
</dbReference>
<dbReference type="InterPro" id="IPR037171">
    <property type="entry name" value="NagB/RpiA_transferase-like"/>
</dbReference>
<protein>
    <submittedName>
        <fullName evidence="2">Uncharacterized protein</fullName>
    </submittedName>
</protein>
<comment type="caution">
    <text evidence="2">The sequence shown here is derived from an EMBL/GenBank/DDBJ whole genome shotgun (WGS) entry which is preliminary data.</text>
</comment>
<dbReference type="Gene3D" id="1.20.120.420">
    <property type="entry name" value="translation initiation factor eif-2b, domain 1"/>
    <property type="match status" value="1"/>
</dbReference>
<comment type="similarity">
    <text evidence="1">Belongs to the eIF-2B alpha/beta/delta subunits family.</text>
</comment>
<evidence type="ECO:0000256" key="1">
    <source>
        <dbReference type="RuleBase" id="RU003814"/>
    </source>
</evidence>
<gene>
    <name evidence="2" type="ORF">PJ311_06245</name>
</gene>
<accession>A0ABT4X223</accession>
<sequence length="190" mass="21945">MPNFSKQDETAVKILNPFPDYLTAKEDIYEPIHNKPTIGIAVFRLALYAQDIDAIDVTDFYKQLTTLKDKLIKSTASYFSSMLEYLIKRTTSAKSVNEAKTILVHKAIQIQIEEEEIYRQIGQNVLQLFHPGEMMMTISNTLSNTKCLDFNIYTCEMYGNQQKLVQHEVEVTYNENHTAAYMLAKKIFQL</sequence>
<dbReference type="SUPFAM" id="SSF100950">
    <property type="entry name" value="NagB/RpiA/CoA transferase-like"/>
    <property type="match status" value="1"/>
</dbReference>
<dbReference type="InterPro" id="IPR042529">
    <property type="entry name" value="IF_2B-like_C"/>
</dbReference>
<dbReference type="InterPro" id="IPR027363">
    <property type="entry name" value="M1Pi_N"/>
</dbReference>
<reference evidence="2 3" key="1">
    <citation type="submission" date="2023-01" db="EMBL/GenBank/DDBJ databases">
        <title>Bacillus changyiensis sp. nov., isolated from a coastal deposit.</title>
        <authorList>
            <person name="Xiao G."/>
            <person name="Lai Q."/>
            <person name="Hu Z."/>
            <person name="Shao Z."/>
        </authorList>
    </citation>
    <scope>NUCLEOTIDE SEQUENCE [LARGE SCALE GENOMIC DNA]</scope>
    <source>
        <strain evidence="2 3">CLL-7-23</strain>
    </source>
</reference>
<dbReference type="EMBL" id="JAQKAB010000003">
    <property type="protein sequence ID" value="MDA7026213.1"/>
    <property type="molecule type" value="Genomic_DNA"/>
</dbReference>
<name>A0ABT4X223_9BACI</name>
<proteinExistence type="inferred from homology"/>
<dbReference type="Proteomes" id="UP001211894">
    <property type="component" value="Unassembled WGS sequence"/>
</dbReference>
<dbReference type="RefSeq" id="WP_271340049.1">
    <property type="nucleotide sequence ID" value="NZ_JAQKAB010000003.1"/>
</dbReference>
<evidence type="ECO:0000313" key="2">
    <source>
        <dbReference type="EMBL" id="MDA7026213.1"/>
    </source>
</evidence>
<dbReference type="Pfam" id="PF01008">
    <property type="entry name" value="IF-2B"/>
    <property type="match status" value="1"/>
</dbReference>
<dbReference type="InterPro" id="IPR000649">
    <property type="entry name" value="IF-2B-related"/>
</dbReference>